<dbReference type="AlphaFoldDB" id="A0A177AMV8"/>
<dbReference type="RefSeq" id="XP_024328420.1">
    <property type="nucleotide sequence ID" value="XM_024464343.1"/>
</dbReference>
<name>A0A177AMV8_9PEZI</name>
<dbReference type="GeneID" id="36283749"/>
<accession>A0A177AMV8</accession>
<evidence type="ECO:0000313" key="1">
    <source>
        <dbReference type="EMBL" id="OAF63150.1"/>
    </source>
</evidence>
<protein>
    <submittedName>
        <fullName evidence="1">Uncharacterized protein</fullName>
    </submittedName>
</protein>
<sequence length="117" mass="13244">MPTRGDYFVQGRNSTAILEVMERELLDFKQKLCELSTGIQEKRSTVLQLCNRANAIRLAGIRHRVTEAVDYELKAAALFGETMSPQIQLRDAFLQEHNRVGDFTQEIAKAENGDSDD</sequence>
<organism evidence="1">
    <name type="scientific">Pseudogymnoascus destructans</name>
    <dbReference type="NCBI Taxonomy" id="655981"/>
    <lineage>
        <taxon>Eukaryota</taxon>
        <taxon>Fungi</taxon>
        <taxon>Dikarya</taxon>
        <taxon>Ascomycota</taxon>
        <taxon>Pezizomycotina</taxon>
        <taxon>Leotiomycetes</taxon>
        <taxon>Thelebolales</taxon>
        <taxon>Thelebolaceae</taxon>
        <taxon>Pseudogymnoascus</taxon>
    </lineage>
</organism>
<reference evidence="1" key="1">
    <citation type="submission" date="2016-03" db="EMBL/GenBank/DDBJ databases">
        <title>Updated assembly of Pseudogymnoascus destructans, the fungus causing white-nose syndrome of bats.</title>
        <authorList>
            <person name="Palmer J.M."/>
            <person name="Drees K.P."/>
            <person name="Foster J.T."/>
            <person name="Lindner D.L."/>
        </authorList>
    </citation>
    <scope>NUCLEOTIDE SEQUENCE [LARGE SCALE GENOMIC DNA]</scope>
    <source>
        <strain evidence="1">20631-21</strain>
    </source>
</reference>
<dbReference type="EMBL" id="KV441386">
    <property type="protein sequence ID" value="OAF63150.1"/>
    <property type="molecule type" value="Genomic_DNA"/>
</dbReference>
<gene>
    <name evidence="1" type="ORF">VC83_00656</name>
</gene>
<dbReference type="Proteomes" id="UP000077154">
    <property type="component" value="Unassembled WGS sequence"/>
</dbReference>
<proteinExistence type="predicted"/>